<dbReference type="SUPFAM" id="SSF49344">
    <property type="entry name" value="CBD9-like"/>
    <property type="match status" value="1"/>
</dbReference>
<reference evidence="3" key="1">
    <citation type="journal article" date="2019" name="Int. J. Syst. Evol. Microbiol.">
        <title>The Global Catalogue of Microorganisms (GCM) 10K type strain sequencing project: providing services to taxonomists for standard genome sequencing and annotation.</title>
        <authorList>
            <consortium name="The Broad Institute Genomics Platform"/>
            <consortium name="The Broad Institute Genome Sequencing Center for Infectious Disease"/>
            <person name="Wu L."/>
            <person name="Ma J."/>
        </authorList>
    </citation>
    <scope>NUCLEOTIDE SEQUENCE [LARGE SCALE GENOMIC DNA]</scope>
    <source>
        <strain evidence="3">JCM 17858</strain>
    </source>
</reference>
<dbReference type="Pfam" id="PF06452">
    <property type="entry name" value="CBM9_1"/>
    <property type="match status" value="1"/>
</dbReference>
<dbReference type="PANTHER" id="PTHR35532">
    <property type="entry name" value="SIMILAR TO POLYHYDROXYALKANOATE DEPOLYMERASE"/>
    <property type="match status" value="1"/>
</dbReference>
<feature type="domain" description="Carbohydrate-binding" evidence="1">
    <location>
        <begin position="19"/>
        <end position="169"/>
    </location>
</feature>
<evidence type="ECO:0000259" key="1">
    <source>
        <dbReference type="Pfam" id="PF06452"/>
    </source>
</evidence>
<proteinExistence type="predicted"/>
<name>A0ABP8R8L7_9SPHI</name>
<dbReference type="InterPro" id="IPR010502">
    <property type="entry name" value="Carb-bd_dom_fam9"/>
</dbReference>
<dbReference type="CDD" id="cd09620">
    <property type="entry name" value="CBM9_like_3"/>
    <property type="match status" value="1"/>
</dbReference>
<keyword evidence="3" id="KW-1185">Reference proteome</keyword>
<accession>A0ABP8R8L7</accession>
<dbReference type="EMBL" id="BAABGR010000042">
    <property type="protein sequence ID" value="GAA4520919.1"/>
    <property type="molecule type" value="Genomic_DNA"/>
</dbReference>
<dbReference type="PANTHER" id="PTHR35532:SF5">
    <property type="entry name" value="CARBOHYDRATE-BINDING DOMAIN-CONTAINING PROTEIN"/>
    <property type="match status" value="1"/>
</dbReference>
<dbReference type="RefSeq" id="WP_345069085.1">
    <property type="nucleotide sequence ID" value="NZ_BAABGR010000042.1"/>
</dbReference>
<protein>
    <recommendedName>
        <fullName evidence="1">Carbohydrate-binding domain-containing protein</fullName>
    </recommendedName>
</protein>
<dbReference type="Gene3D" id="2.60.40.1190">
    <property type="match status" value="1"/>
</dbReference>
<organism evidence="2 3">
    <name type="scientific">Sphingobacterium thermophilum</name>
    <dbReference type="NCBI Taxonomy" id="768534"/>
    <lineage>
        <taxon>Bacteria</taxon>
        <taxon>Pseudomonadati</taxon>
        <taxon>Bacteroidota</taxon>
        <taxon>Sphingobacteriia</taxon>
        <taxon>Sphingobacteriales</taxon>
        <taxon>Sphingobacteriaceae</taxon>
        <taxon>Sphingobacterium</taxon>
    </lineage>
</organism>
<evidence type="ECO:0000313" key="3">
    <source>
        <dbReference type="Proteomes" id="UP001500394"/>
    </source>
</evidence>
<evidence type="ECO:0000313" key="2">
    <source>
        <dbReference type="EMBL" id="GAA4520919.1"/>
    </source>
</evidence>
<dbReference type="Proteomes" id="UP001500394">
    <property type="component" value="Unassembled WGS sequence"/>
</dbReference>
<sequence>MQSPPLVYSALKIFEPILIDGKEDPVWQRAPWSSEFIDIEGSHQQTPSYSTRFKMLWDDNNLYILAVLQEPHIWATLKQRDAIIYQDNDFEVFIKPKHSAPWYYEIEVNALNTIMDLMMPKPYRFGGHALLQWDVKNLQSAVHIEGSLNSPKDIDQQWTVEMAIPFASLAHFAGPQRPSPNDYWRINFSRVQWQHDIFHDSYVKKKIDNKPLPENNWVWSPIGVINMHLPERWGFLHFSCDQEPAQLPPYYRIEKMAWNIHYLQNIHKHKHQSFTSDIKLLEGYDDFLAEDIAKYDIQLTVSENGQFYHLRLADKMLNYIFTIDNYGNYTTNYE</sequence>
<comment type="caution">
    <text evidence="2">The sequence shown here is derived from an EMBL/GenBank/DDBJ whole genome shotgun (WGS) entry which is preliminary data.</text>
</comment>
<gene>
    <name evidence="2" type="ORF">GCM10023173_25620</name>
</gene>